<feature type="domain" description="Zn(2)-C6 fungal-type" evidence="4">
    <location>
        <begin position="4"/>
        <end position="34"/>
    </location>
</feature>
<organism evidence="5 6">
    <name type="scientific">Coniochaeta ligniaria NRRL 30616</name>
    <dbReference type="NCBI Taxonomy" id="1408157"/>
    <lineage>
        <taxon>Eukaryota</taxon>
        <taxon>Fungi</taxon>
        <taxon>Dikarya</taxon>
        <taxon>Ascomycota</taxon>
        <taxon>Pezizomycotina</taxon>
        <taxon>Sordariomycetes</taxon>
        <taxon>Sordariomycetidae</taxon>
        <taxon>Coniochaetales</taxon>
        <taxon>Coniochaetaceae</taxon>
        <taxon>Coniochaeta</taxon>
    </lineage>
</organism>
<dbReference type="GO" id="GO:0005634">
    <property type="term" value="C:nucleus"/>
    <property type="evidence" value="ECO:0007669"/>
    <property type="project" value="UniProtKB-SubCell"/>
</dbReference>
<dbReference type="OrthoDB" id="435881at2759"/>
<dbReference type="SUPFAM" id="SSF57701">
    <property type="entry name" value="Zn2/Cys6 DNA-binding domain"/>
    <property type="match status" value="1"/>
</dbReference>
<keyword evidence="6" id="KW-1185">Reference proteome</keyword>
<sequence>MPYTCQTCAKRKVRCDKTAPSCSSCRKGRLDCVYQAPAPRVRKRKLSDDILERLARYERILQEHGLLDAGASPPARELESQDAINLYWNESETGRAGKLLTDQGRSRYIENNLWRNLAADEVHRLSDEEEEGDQAIAGLSVGSTSDPLTEAFLEIGAVESLLQYHPTEAHSILLWETHRENVEPLCKILHTPSAANIVRKASQHPEMASKTENCLLFAIYHFAVFSMTNEECEKKLGQSRDALLQRYHFATRQALVKASFLKTNEISVLQALVLFLMPCRHTYDPHTYWILTGVAVRIGQRLGLHRDGEKLGLSPFDVQMRRRLFYQLFPLDGNASQGSGITIPMIPGAWDTQQPLNINDEQIWPGMTEAPKEQNAATEMIFCLSRSSVGRFLLIAGKSANGAGSAQCKDYQEAEMAVRAAENEVEERYIRYCDIVNPLHFLTVGMARSGITYMRLRIRLLKIRNNTATDAERRDMLQLAQKILDTDTAANTHPGLARFGWHIRPFFLWGTWDSLIFVLTNLWKRSDLLSPAETNAAWERVEQIFHNHAELLDSKRTLHVAFGRLTLKAWDANPPSSSVLEPDFIASLR</sequence>
<dbReference type="Proteomes" id="UP000182658">
    <property type="component" value="Unassembled WGS sequence"/>
</dbReference>
<accession>A0A1J7IZF9</accession>
<dbReference type="GO" id="GO:0000981">
    <property type="term" value="F:DNA-binding transcription factor activity, RNA polymerase II-specific"/>
    <property type="evidence" value="ECO:0007669"/>
    <property type="project" value="InterPro"/>
</dbReference>
<dbReference type="AlphaFoldDB" id="A0A1J7IZF9"/>
<dbReference type="Pfam" id="PF04082">
    <property type="entry name" value="Fungal_trans"/>
    <property type="match status" value="1"/>
</dbReference>
<dbReference type="InParanoid" id="A0A1J7IZF9"/>
<dbReference type="PANTHER" id="PTHR31001:SF85">
    <property type="entry name" value="ZN(II)2CYS6 TRANSCRIPTION FACTOR (EUROFUNG)"/>
    <property type="match status" value="1"/>
</dbReference>
<dbReference type="GO" id="GO:0006351">
    <property type="term" value="P:DNA-templated transcription"/>
    <property type="evidence" value="ECO:0007669"/>
    <property type="project" value="InterPro"/>
</dbReference>
<dbReference type="CDD" id="cd00067">
    <property type="entry name" value="GAL4"/>
    <property type="match status" value="1"/>
</dbReference>
<comment type="subcellular location">
    <subcellularLocation>
        <location evidence="1">Nucleus</location>
    </subcellularLocation>
</comment>
<evidence type="ECO:0000256" key="3">
    <source>
        <dbReference type="ARBA" id="ARBA00023242"/>
    </source>
</evidence>
<protein>
    <recommendedName>
        <fullName evidence="4">Zn(2)-C6 fungal-type domain-containing protein</fullName>
    </recommendedName>
</protein>
<dbReference type="PROSITE" id="PS50048">
    <property type="entry name" value="ZN2_CY6_FUNGAL_2"/>
    <property type="match status" value="1"/>
</dbReference>
<dbReference type="STRING" id="1408157.A0A1J7IZF9"/>
<keyword evidence="3" id="KW-0539">Nucleus</keyword>
<dbReference type="Gene3D" id="4.10.240.10">
    <property type="entry name" value="Zn(2)-C6 fungal-type DNA-binding domain"/>
    <property type="match status" value="1"/>
</dbReference>
<evidence type="ECO:0000256" key="1">
    <source>
        <dbReference type="ARBA" id="ARBA00004123"/>
    </source>
</evidence>
<dbReference type="GO" id="GO:0008270">
    <property type="term" value="F:zinc ion binding"/>
    <property type="evidence" value="ECO:0007669"/>
    <property type="project" value="InterPro"/>
</dbReference>
<dbReference type="InterPro" id="IPR050613">
    <property type="entry name" value="Sec_Metabolite_Reg"/>
</dbReference>
<dbReference type="Pfam" id="PF00172">
    <property type="entry name" value="Zn_clus"/>
    <property type="match status" value="1"/>
</dbReference>
<gene>
    <name evidence="5" type="ORF">CONLIGDRAFT_554653</name>
</gene>
<evidence type="ECO:0000259" key="4">
    <source>
        <dbReference type="PROSITE" id="PS50048"/>
    </source>
</evidence>
<dbReference type="EMBL" id="KV875094">
    <property type="protein sequence ID" value="OIW32878.1"/>
    <property type="molecule type" value="Genomic_DNA"/>
</dbReference>
<dbReference type="InterPro" id="IPR007219">
    <property type="entry name" value="XnlR_reg_dom"/>
</dbReference>
<dbReference type="GO" id="GO:0003677">
    <property type="term" value="F:DNA binding"/>
    <property type="evidence" value="ECO:0007669"/>
    <property type="project" value="InterPro"/>
</dbReference>
<name>A0A1J7IZF9_9PEZI</name>
<proteinExistence type="predicted"/>
<evidence type="ECO:0000313" key="6">
    <source>
        <dbReference type="Proteomes" id="UP000182658"/>
    </source>
</evidence>
<dbReference type="InterPro" id="IPR001138">
    <property type="entry name" value="Zn2Cys6_DnaBD"/>
</dbReference>
<dbReference type="PANTHER" id="PTHR31001">
    <property type="entry name" value="UNCHARACTERIZED TRANSCRIPTIONAL REGULATORY PROTEIN"/>
    <property type="match status" value="1"/>
</dbReference>
<dbReference type="CDD" id="cd12148">
    <property type="entry name" value="fungal_TF_MHR"/>
    <property type="match status" value="1"/>
</dbReference>
<dbReference type="PROSITE" id="PS00463">
    <property type="entry name" value="ZN2_CY6_FUNGAL_1"/>
    <property type="match status" value="1"/>
</dbReference>
<reference evidence="5 6" key="1">
    <citation type="submission" date="2016-10" db="EMBL/GenBank/DDBJ databases">
        <title>Draft genome sequence of Coniochaeta ligniaria NRRL30616, a lignocellulolytic fungus for bioabatement of inhibitors in plant biomass hydrolysates.</title>
        <authorList>
            <consortium name="DOE Joint Genome Institute"/>
            <person name="Jimenez D.J."/>
            <person name="Hector R.E."/>
            <person name="Riley R."/>
            <person name="Sun H."/>
            <person name="Grigoriev I.V."/>
            <person name="Van Elsas J.D."/>
            <person name="Nichols N.N."/>
        </authorList>
    </citation>
    <scope>NUCLEOTIDE SEQUENCE [LARGE SCALE GENOMIC DNA]</scope>
    <source>
        <strain evidence="5 6">NRRL 30616</strain>
    </source>
</reference>
<evidence type="ECO:0000256" key="2">
    <source>
        <dbReference type="ARBA" id="ARBA00022723"/>
    </source>
</evidence>
<keyword evidence="2" id="KW-0479">Metal-binding</keyword>
<feature type="non-terminal residue" evidence="5">
    <location>
        <position position="589"/>
    </location>
</feature>
<dbReference type="SMART" id="SM00066">
    <property type="entry name" value="GAL4"/>
    <property type="match status" value="1"/>
</dbReference>
<evidence type="ECO:0000313" key="5">
    <source>
        <dbReference type="EMBL" id="OIW32878.1"/>
    </source>
</evidence>
<dbReference type="InterPro" id="IPR036864">
    <property type="entry name" value="Zn2-C6_fun-type_DNA-bd_sf"/>
</dbReference>